<dbReference type="OrthoDB" id="6038787at2759"/>
<sequence length="198" mass="23585">MAMADTLLFNGKQDRYPYHVNYPPTVPRYPSSQEMFRRESPDKYTKVVGRIAHQEFDTKIAQRLSHQSWYDKWYDSGTPKLRREELPKLVDRHEPCSQPWQYNVGTSAIPRWTKEGKDWPVSKAYLNQGRPPTETTRARGINRLSMPKEENLYPFSNYMTSQYRKPVYSVFGHLQRDKVYGVTHQHNRHGNMSFEDYY</sequence>
<dbReference type="GeneID" id="111137884"/>
<name>A0A8B8EZC6_CRAVI</name>
<proteinExistence type="predicted"/>
<dbReference type="RefSeq" id="XP_022345287.1">
    <property type="nucleotide sequence ID" value="XM_022489579.1"/>
</dbReference>
<organism evidence="1 2">
    <name type="scientific">Crassostrea virginica</name>
    <name type="common">Eastern oyster</name>
    <dbReference type="NCBI Taxonomy" id="6565"/>
    <lineage>
        <taxon>Eukaryota</taxon>
        <taxon>Metazoa</taxon>
        <taxon>Spiralia</taxon>
        <taxon>Lophotrochozoa</taxon>
        <taxon>Mollusca</taxon>
        <taxon>Bivalvia</taxon>
        <taxon>Autobranchia</taxon>
        <taxon>Pteriomorphia</taxon>
        <taxon>Ostreida</taxon>
        <taxon>Ostreoidea</taxon>
        <taxon>Ostreidae</taxon>
        <taxon>Crassostrea</taxon>
    </lineage>
</organism>
<accession>A0A8B8EZC6</accession>
<reference evidence="2" key="1">
    <citation type="submission" date="2025-08" db="UniProtKB">
        <authorList>
            <consortium name="RefSeq"/>
        </authorList>
    </citation>
    <scope>IDENTIFICATION</scope>
    <source>
        <tissue evidence="2">Whole sample</tissue>
    </source>
</reference>
<dbReference type="Proteomes" id="UP000694844">
    <property type="component" value="Chromosome 5"/>
</dbReference>
<keyword evidence="1" id="KW-1185">Reference proteome</keyword>
<protein>
    <submittedName>
        <fullName evidence="2">Uncharacterized protein LOC111137884</fullName>
    </submittedName>
</protein>
<evidence type="ECO:0000313" key="2">
    <source>
        <dbReference type="RefSeq" id="XP_022345287.1"/>
    </source>
</evidence>
<evidence type="ECO:0000313" key="1">
    <source>
        <dbReference type="Proteomes" id="UP000694844"/>
    </source>
</evidence>
<dbReference type="AlphaFoldDB" id="A0A8B8EZC6"/>
<gene>
    <name evidence="2" type="primary">LOC111137884</name>
</gene>
<dbReference type="KEGG" id="cvn:111137884"/>